<feature type="compositionally biased region" description="Basic and acidic residues" evidence="5">
    <location>
        <begin position="296"/>
        <end position="312"/>
    </location>
</feature>
<dbReference type="PRINTS" id="PR00625">
    <property type="entry name" value="JDOMAIN"/>
</dbReference>
<dbReference type="Pfam" id="PF03544">
    <property type="entry name" value="TonB_C"/>
    <property type="match status" value="1"/>
</dbReference>
<evidence type="ECO:0000256" key="2">
    <source>
        <dbReference type="ARBA" id="ARBA00022692"/>
    </source>
</evidence>
<dbReference type="InterPro" id="IPR006260">
    <property type="entry name" value="TonB/TolA_C"/>
</dbReference>
<dbReference type="SUPFAM" id="SSF46565">
    <property type="entry name" value="Chaperone J-domain"/>
    <property type="match status" value="1"/>
</dbReference>
<dbReference type="SMART" id="SM00271">
    <property type="entry name" value="DnaJ"/>
    <property type="match status" value="1"/>
</dbReference>
<evidence type="ECO:0000256" key="3">
    <source>
        <dbReference type="ARBA" id="ARBA00022989"/>
    </source>
</evidence>
<accession>A0ABY8B4L5</accession>
<dbReference type="EMBL" id="CP119083">
    <property type="protein sequence ID" value="WEF30815.1"/>
    <property type="molecule type" value="Genomic_DNA"/>
</dbReference>
<dbReference type="PANTHER" id="PTHR43096">
    <property type="entry name" value="DNAJ HOMOLOG 1, MITOCHONDRIAL-RELATED"/>
    <property type="match status" value="1"/>
</dbReference>
<evidence type="ECO:0000313" key="9">
    <source>
        <dbReference type="EMBL" id="WEF30815.1"/>
    </source>
</evidence>
<sequence>MTKFQCHYEVLKVTRDAPAEVIRAAYRSLSQKHHPDKNVGNPDAARVMARLNTAYSVLSDAEQRELYDYQILHGRGSHQYEYHESANSSDFNGAPGRASEAAGRNGEPRNSLLNRVRDYVAGRHGRIAAVLLGSAAIVVAVIGRSSWQEQRSMRMLEQAANYTPGAASAPHAGAAVASREQGEMELVGKGATQEPAATGPRAAQEDPAQSGVAARTESPAAAKASDFERLSAMLKSMGLGLHKLDLPTTAPKAKEAAPKAVEPEKAVPAVKASTAASAAAPAPAPAQPARTVAVTEAERPSASDAARADAKPPVEASRASVASAASVSASANAGAAVRQAPIADMRTCAPPTYPPKAHAANETGTVQVALLVAGDGRVVESKVQKSSGSAELDKAARKAFSQCRFKMPSDDKDAEPVWARLEYVFSLD</sequence>
<dbReference type="InterPro" id="IPR036869">
    <property type="entry name" value="J_dom_sf"/>
</dbReference>
<dbReference type="SUPFAM" id="SSF74653">
    <property type="entry name" value="TolA/TonB C-terminal domain"/>
    <property type="match status" value="1"/>
</dbReference>
<dbReference type="CDD" id="cd06257">
    <property type="entry name" value="DnaJ"/>
    <property type="match status" value="1"/>
</dbReference>
<feature type="domain" description="TonB C-terminal" evidence="8">
    <location>
        <begin position="338"/>
        <end position="428"/>
    </location>
</feature>
<evidence type="ECO:0000259" key="7">
    <source>
        <dbReference type="PROSITE" id="PS50076"/>
    </source>
</evidence>
<evidence type="ECO:0000256" key="6">
    <source>
        <dbReference type="SAM" id="Phobius"/>
    </source>
</evidence>
<dbReference type="NCBIfam" id="TIGR01352">
    <property type="entry name" value="tonB_Cterm"/>
    <property type="match status" value="1"/>
</dbReference>
<feature type="compositionally biased region" description="Low complexity" evidence="5">
    <location>
        <begin position="277"/>
        <end position="295"/>
    </location>
</feature>
<protein>
    <submittedName>
        <fullName evidence="9">TonB family protein</fullName>
    </submittedName>
</protein>
<evidence type="ECO:0000259" key="8">
    <source>
        <dbReference type="PROSITE" id="PS52015"/>
    </source>
</evidence>
<feature type="domain" description="J" evidence="7">
    <location>
        <begin position="6"/>
        <end position="71"/>
    </location>
</feature>
<reference evidence="9 10" key="1">
    <citation type="submission" date="2023-02" db="EMBL/GenBank/DDBJ databases">
        <title>Gemone sequence of Telluria chitinolytica ACM 3522T.</title>
        <authorList>
            <person name="Frediansyah A."/>
            <person name="Miess H."/>
            <person name="Gross H."/>
        </authorList>
    </citation>
    <scope>NUCLEOTIDE SEQUENCE [LARGE SCALE GENOMIC DNA]</scope>
    <source>
        <strain evidence="9 10">ACM 3522</strain>
    </source>
</reference>
<name>A0ABY8B4L5_9BURK</name>
<keyword evidence="2 6" id="KW-0812">Transmembrane</keyword>
<dbReference type="RefSeq" id="WP_277413607.1">
    <property type="nucleotide sequence ID" value="NZ_CP119083.1"/>
</dbReference>
<evidence type="ECO:0000256" key="5">
    <source>
        <dbReference type="SAM" id="MobiDB-lite"/>
    </source>
</evidence>
<keyword evidence="10" id="KW-1185">Reference proteome</keyword>
<dbReference type="InterPro" id="IPR037682">
    <property type="entry name" value="TonB_C"/>
</dbReference>
<feature type="region of interest" description="Disordered" evidence="5">
    <location>
        <begin position="277"/>
        <end position="314"/>
    </location>
</feature>
<evidence type="ECO:0000256" key="1">
    <source>
        <dbReference type="ARBA" id="ARBA00004167"/>
    </source>
</evidence>
<dbReference type="PROSITE" id="PS52015">
    <property type="entry name" value="TONB_CTD"/>
    <property type="match status" value="1"/>
</dbReference>
<proteinExistence type="predicted"/>
<dbReference type="Gene3D" id="3.30.1150.10">
    <property type="match status" value="1"/>
</dbReference>
<dbReference type="InterPro" id="IPR001623">
    <property type="entry name" value="DnaJ_domain"/>
</dbReference>
<dbReference type="Gene3D" id="1.10.287.110">
    <property type="entry name" value="DnaJ domain"/>
    <property type="match status" value="1"/>
</dbReference>
<feature type="region of interest" description="Disordered" evidence="5">
    <location>
        <begin position="83"/>
        <end position="109"/>
    </location>
</feature>
<dbReference type="Proteomes" id="UP001216510">
    <property type="component" value="Chromosome"/>
</dbReference>
<dbReference type="PANTHER" id="PTHR43096:SF58">
    <property type="entry name" value="CHAPERONE DNAJ-DOMAIN SUPERFAMILY PROTEIN"/>
    <property type="match status" value="1"/>
</dbReference>
<gene>
    <name evidence="9" type="ORF">PX653_15175</name>
</gene>
<comment type="subcellular location">
    <subcellularLocation>
        <location evidence="1">Membrane</location>
        <topology evidence="1">Single-pass membrane protein</topology>
    </subcellularLocation>
</comment>
<dbReference type="Pfam" id="PF00226">
    <property type="entry name" value="DnaJ"/>
    <property type="match status" value="1"/>
</dbReference>
<feature type="region of interest" description="Disordered" evidence="5">
    <location>
        <begin position="190"/>
        <end position="224"/>
    </location>
</feature>
<evidence type="ECO:0000256" key="4">
    <source>
        <dbReference type="ARBA" id="ARBA00023136"/>
    </source>
</evidence>
<organism evidence="9 10">
    <name type="scientific">Pseudoduganella chitinolytica</name>
    <dbReference type="NCBI Taxonomy" id="34070"/>
    <lineage>
        <taxon>Bacteria</taxon>
        <taxon>Pseudomonadati</taxon>
        <taxon>Pseudomonadota</taxon>
        <taxon>Betaproteobacteria</taxon>
        <taxon>Burkholderiales</taxon>
        <taxon>Oxalobacteraceae</taxon>
        <taxon>Telluria group</taxon>
        <taxon>Pseudoduganella</taxon>
    </lineage>
</organism>
<keyword evidence="3 6" id="KW-1133">Transmembrane helix</keyword>
<dbReference type="PROSITE" id="PS50076">
    <property type="entry name" value="DNAJ_2"/>
    <property type="match status" value="1"/>
</dbReference>
<evidence type="ECO:0000313" key="10">
    <source>
        <dbReference type="Proteomes" id="UP001216510"/>
    </source>
</evidence>
<keyword evidence="4 6" id="KW-0472">Membrane</keyword>
<feature type="transmembrane region" description="Helical" evidence="6">
    <location>
        <begin position="127"/>
        <end position="147"/>
    </location>
</feature>